<gene>
    <name evidence="3" type="ORF">F3K02_12800</name>
</gene>
<dbReference type="RefSeq" id="WP_177136029.1">
    <property type="nucleotide sequence ID" value="NZ_VYGV01000011.1"/>
</dbReference>
<protein>
    <recommendedName>
        <fullName evidence="5">TrbC/VirB2 family protein</fullName>
    </recommendedName>
</protein>
<feature type="signal peptide" evidence="2">
    <location>
        <begin position="1"/>
        <end position="30"/>
    </location>
</feature>
<organism evidence="3 4">
    <name type="scientific">Hydrogenophaga aromaticivorans</name>
    <dbReference type="NCBI Taxonomy" id="2610898"/>
    <lineage>
        <taxon>Bacteria</taxon>
        <taxon>Pseudomonadati</taxon>
        <taxon>Pseudomonadota</taxon>
        <taxon>Betaproteobacteria</taxon>
        <taxon>Burkholderiales</taxon>
        <taxon>Comamonadaceae</taxon>
        <taxon>Hydrogenophaga</taxon>
    </lineage>
</organism>
<sequence>MSKFNIEVAFRAALMLSAVLLATYMPSAMAQQTGADGLCQFAGWLKQIATVAAIIALILFVINSMFIKSSVVGDIIMYVIIGCVIMVAGPYIIGLTGLVTNCTL</sequence>
<dbReference type="EMBL" id="VYGV01000011">
    <property type="protein sequence ID" value="NWF46124.1"/>
    <property type="molecule type" value="Genomic_DNA"/>
</dbReference>
<feature type="transmembrane region" description="Helical" evidence="1">
    <location>
        <begin position="75"/>
        <end position="99"/>
    </location>
</feature>
<feature type="transmembrane region" description="Helical" evidence="1">
    <location>
        <begin position="45"/>
        <end position="63"/>
    </location>
</feature>
<keyword evidence="1" id="KW-0472">Membrane</keyword>
<name>A0A7Y8KXJ6_9BURK</name>
<accession>A0A7Y8KXJ6</accession>
<keyword evidence="1" id="KW-1133">Transmembrane helix</keyword>
<feature type="chain" id="PRO_5031434617" description="TrbC/VirB2 family protein" evidence="2">
    <location>
        <begin position="31"/>
        <end position="104"/>
    </location>
</feature>
<reference evidence="3 4" key="1">
    <citation type="submission" date="2019-09" db="EMBL/GenBank/DDBJ databases">
        <title>Hydrogenophaga aromatica sp. nov., isolated from a para-xylene-degrading enrichment culture.</title>
        <authorList>
            <person name="Tancsics A."/>
            <person name="Banerjee S."/>
        </authorList>
    </citation>
    <scope>NUCLEOTIDE SEQUENCE [LARGE SCALE GENOMIC DNA]</scope>
    <source>
        <strain evidence="3 4">D2P1</strain>
    </source>
</reference>
<evidence type="ECO:0000256" key="1">
    <source>
        <dbReference type="SAM" id="Phobius"/>
    </source>
</evidence>
<comment type="caution">
    <text evidence="3">The sequence shown here is derived from an EMBL/GenBank/DDBJ whole genome shotgun (WGS) entry which is preliminary data.</text>
</comment>
<keyword evidence="1" id="KW-0812">Transmembrane</keyword>
<keyword evidence="2" id="KW-0732">Signal</keyword>
<proteinExistence type="predicted"/>
<dbReference type="AlphaFoldDB" id="A0A7Y8KXJ6"/>
<evidence type="ECO:0000313" key="3">
    <source>
        <dbReference type="EMBL" id="NWF46124.1"/>
    </source>
</evidence>
<evidence type="ECO:0008006" key="5">
    <source>
        <dbReference type="Google" id="ProtNLM"/>
    </source>
</evidence>
<evidence type="ECO:0000313" key="4">
    <source>
        <dbReference type="Proteomes" id="UP000545507"/>
    </source>
</evidence>
<dbReference type="Proteomes" id="UP000545507">
    <property type="component" value="Unassembled WGS sequence"/>
</dbReference>
<keyword evidence="4" id="KW-1185">Reference proteome</keyword>
<evidence type="ECO:0000256" key="2">
    <source>
        <dbReference type="SAM" id="SignalP"/>
    </source>
</evidence>